<dbReference type="OrthoDB" id="9811423at2"/>
<dbReference type="InterPro" id="IPR010710">
    <property type="entry name" value="DUF1289"/>
</dbReference>
<evidence type="ECO:0000313" key="3">
    <source>
        <dbReference type="Proteomes" id="UP000309061"/>
    </source>
</evidence>
<keyword evidence="3" id="KW-1185">Reference proteome</keyword>
<proteinExistence type="predicted"/>
<dbReference type="KEGG" id="mhey:H2LOC_018630"/>
<dbReference type="EMBL" id="CP046052">
    <property type="protein sequence ID" value="QGM47539.1"/>
    <property type="molecule type" value="Genomic_DNA"/>
</dbReference>
<dbReference type="Pfam" id="PF06945">
    <property type="entry name" value="DUF1289"/>
    <property type="match status" value="1"/>
</dbReference>
<dbReference type="PANTHER" id="PTHR35175">
    <property type="entry name" value="DUF1289 DOMAIN-CONTAINING PROTEIN"/>
    <property type="match status" value="1"/>
</dbReference>
<organism evidence="2 3">
    <name type="scientific">Methylocystis heyeri</name>
    <dbReference type="NCBI Taxonomy" id="391905"/>
    <lineage>
        <taxon>Bacteria</taxon>
        <taxon>Pseudomonadati</taxon>
        <taxon>Pseudomonadota</taxon>
        <taxon>Alphaproteobacteria</taxon>
        <taxon>Hyphomicrobiales</taxon>
        <taxon>Methylocystaceae</taxon>
        <taxon>Methylocystis</taxon>
    </lineage>
</organism>
<sequence length="68" mass="7476">MTASPCIGVCQIEPSSGLCLGCARSLQEIGRWRDASELERKRISAELPARKARLPEPPAQGRVTQRRS</sequence>
<dbReference type="Proteomes" id="UP000309061">
    <property type="component" value="Chromosome"/>
</dbReference>
<dbReference type="RefSeq" id="WP_136497225.1">
    <property type="nucleotide sequence ID" value="NZ_CP046052.1"/>
</dbReference>
<evidence type="ECO:0000313" key="2">
    <source>
        <dbReference type="EMBL" id="QGM47539.1"/>
    </source>
</evidence>
<accession>A0A6B8KJ49</accession>
<gene>
    <name evidence="2" type="ORF">H2LOC_018630</name>
</gene>
<evidence type="ECO:0000256" key="1">
    <source>
        <dbReference type="SAM" id="MobiDB-lite"/>
    </source>
</evidence>
<name>A0A6B8KJ49_9HYPH</name>
<dbReference type="AlphaFoldDB" id="A0A6B8KJ49"/>
<protein>
    <submittedName>
        <fullName evidence="2">DUF1289 domain-containing protein</fullName>
    </submittedName>
</protein>
<feature type="region of interest" description="Disordered" evidence="1">
    <location>
        <begin position="45"/>
        <end position="68"/>
    </location>
</feature>
<dbReference type="PANTHER" id="PTHR35175:SF2">
    <property type="entry name" value="DUF1289 DOMAIN-CONTAINING PROTEIN"/>
    <property type="match status" value="1"/>
</dbReference>
<reference evidence="2 3" key="1">
    <citation type="submission" date="2019-11" db="EMBL/GenBank/DDBJ databases">
        <title>The genome sequence of Methylocystis heyeri.</title>
        <authorList>
            <person name="Oshkin I.Y."/>
            <person name="Miroshnikov K."/>
            <person name="Dedysh S.N."/>
        </authorList>
    </citation>
    <scope>NUCLEOTIDE SEQUENCE [LARGE SCALE GENOMIC DNA]</scope>
    <source>
        <strain evidence="2 3">H2</strain>
    </source>
</reference>